<dbReference type="AlphaFoldDB" id="A0A7X5SAT5"/>
<dbReference type="InterPro" id="IPR020558">
    <property type="entry name" value="DiOHA_6PGluconate_deHydtase_CS"/>
</dbReference>
<dbReference type="GO" id="GO:0004456">
    <property type="term" value="F:phosphogluconate dehydratase activity"/>
    <property type="evidence" value="ECO:0007669"/>
    <property type="project" value="TreeGrafter"/>
</dbReference>
<dbReference type="PANTHER" id="PTHR43661:SF1">
    <property type="entry name" value="PHOSPHOGLUCONATE DEHYDRATASE"/>
    <property type="match status" value="1"/>
</dbReference>
<proteinExistence type="predicted"/>
<gene>
    <name evidence="2" type="ORF">G3W61_23485</name>
</gene>
<evidence type="ECO:0000313" key="3">
    <source>
        <dbReference type="Proteomes" id="UP000471082"/>
    </source>
</evidence>
<evidence type="ECO:0000259" key="1">
    <source>
        <dbReference type="Pfam" id="PF24877"/>
    </source>
</evidence>
<feature type="non-terminal residue" evidence="2">
    <location>
        <position position="1"/>
    </location>
</feature>
<dbReference type="Gene3D" id="3.50.30.80">
    <property type="entry name" value="IlvD/EDD C-terminal domain-like"/>
    <property type="match status" value="1"/>
</dbReference>
<dbReference type="SUPFAM" id="SSF52016">
    <property type="entry name" value="LeuD/IlvD-like"/>
    <property type="match status" value="1"/>
</dbReference>
<reference evidence="2 3" key="1">
    <citation type="submission" date="2019-11" db="EMBL/GenBank/DDBJ databases">
        <title>Genome-resolved metagenomics to study the prevalence of co-infection and intraspecific heterogeneity among plant pathogen metapopulations.</title>
        <authorList>
            <person name="Newberry E."/>
            <person name="Bhandari R."/>
            <person name="Kemble J."/>
            <person name="Sikora E."/>
            <person name="Potnis N."/>
        </authorList>
    </citation>
    <scope>NUCLEOTIDE SEQUENCE [LARGE SCALE GENOMIC DNA]</scope>
    <source>
        <strain evidence="2">Xp_Tom_Tuscaloosa_18b</strain>
    </source>
</reference>
<organism evidence="2 3">
    <name type="scientific">Xanthomonas perforans</name>
    <dbReference type="NCBI Taxonomy" id="442694"/>
    <lineage>
        <taxon>Bacteria</taxon>
        <taxon>Pseudomonadati</taxon>
        <taxon>Pseudomonadota</taxon>
        <taxon>Gammaproteobacteria</taxon>
        <taxon>Lysobacterales</taxon>
        <taxon>Lysobacteraceae</taxon>
        <taxon>Xanthomonas</taxon>
    </lineage>
</organism>
<evidence type="ECO:0000313" key="2">
    <source>
        <dbReference type="EMBL" id="NEL79177.1"/>
    </source>
</evidence>
<dbReference type="Proteomes" id="UP000471082">
    <property type="component" value="Unassembled WGS sequence"/>
</dbReference>
<feature type="domain" description="Dihydroxy-acid/6-phosphogluconate dehydratase C-terminal" evidence="1">
    <location>
        <begin position="2"/>
        <end position="98"/>
    </location>
</feature>
<dbReference type="InterPro" id="IPR056740">
    <property type="entry name" value="ILV_EDD_C"/>
</dbReference>
<sequence length="137" mass="14093">QGRRVALVTDGRLSGASGKFPAAIHMTPEAARGGPIGRVREGDIVRLDGEAGTLEVLVSAEEWASREVAPNTSVAGNDLGRNLFAINRQVVGPADQGAISISCGPTRPDGALWSYDAEYELGADAAAAAAPHESKDA</sequence>
<accession>A0A7X5SAT5</accession>
<dbReference type="InterPro" id="IPR042096">
    <property type="entry name" value="Dihydro-acid_dehy_C"/>
</dbReference>
<protein>
    <submittedName>
        <fullName evidence="2">Phosphogluconate dehydratase</fullName>
    </submittedName>
</protein>
<dbReference type="PANTHER" id="PTHR43661">
    <property type="entry name" value="D-XYLONATE DEHYDRATASE"/>
    <property type="match status" value="1"/>
</dbReference>
<comment type="caution">
    <text evidence="2">The sequence shown here is derived from an EMBL/GenBank/DDBJ whole genome shotgun (WGS) entry which is preliminary data.</text>
</comment>
<dbReference type="EMBL" id="JAAGYU010000415">
    <property type="protein sequence ID" value="NEL79177.1"/>
    <property type="molecule type" value="Genomic_DNA"/>
</dbReference>
<dbReference type="GO" id="GO:0005829">
    <property type="term" value="C:cytosol"/>
    <property type="evidence" value="ECO:0007669"/>
    <property type="project" value="TreeGrafter"/>
</dbReference>
<dbReference type="Pfam" id="PF24877">
    <property type="entry name" value="ILV_EDD_C"/>
    <property type="match status" value="1"/>
</dbReference>
<dbReference type="PROSITE" id="PS00887">
    <property type="entry name" value="ILVD_EDD_2"/>
    <property type="match status" value="1"/>
</dbReference>
<name>A0A7X5SAT5_XANPE</name>